<evidence type="ECO:0000259" key="6">
    <source>
        <dbReference type="Pfam" id="PF03275"/>
    </source>
</evidence>
<dbReference type="Pfam" id="PF03275">
    <property type="entry name" value="GLF"/>
    <property type="match status" value="1"/>
</dbReference>
<proteinExistence type="inferred from homology"/>
<dbReference type="SUPFAM" id="SSF51971">
    <property type="entry name" value="Nucleotide-binding domain"/>
    <property type="match status" value="1"/>
</dbReference>
<evidence type="ECO:0000256" key="5">
    <source>
        <dbReference type="ARBA" id="ARBA00023235"/>
    </source>
</evidence>
<dbReference type="EMBL" id="CP001843">
    <property type="protein sequence ID" value="AEF86867.1"/>
    <property type="molecule type" value="Genomic_DNA"/>
</dbReference>
<dbReference type="PANTHER" id="PTHR21197">
    <property type="entry name" value="UDP-GALACTOPYRANOSE MUTASE"/>
    <property type="match status" value="1"/>
</dbReference>
<evidence type="ECO:0000256" key="1">
    <source>
        <dbReference type="ARBA" id="ARBA00001974"/>
    </source>
</evidence>
<name>F5YGP4_TREPZ</name>
<sequence>MSSSYDYLIVGSGLSGAVFAHEATKRGKRCLVLEKRPHLGGNVYTEMREGIAVHCYGAHIFHTDNERVWGYVNSLTEFNRYINSPVANFEGALFNLPFNMNTFYALWGTKTPAEAKAKLESQRVHYDREPANLKEQALSLVGHDIYEKLIRGYTEKQWNRPCTELPAFIIKRLPLRFTFDNNYFTSRFQGIPSLGYTTLIAKLLSGTEIRLDTDFLTDKQGFKALAKKAVYTGMIDAYFEYALGQLHYRSLRFEHEVLDEENHQGVGVVNYTDAQTPYTRSIEHKHFVYGTQPKTVVTKEYSLEWQPGMEPYYPVNDAANQALYGRYAEAAKAETRDRGTIFLGRLAKYAYYDMDQAILASLEAAEKELDL</sequence>
<keyword evidence="5 7" id="KW-0413">Isomerase</keyword>
<dbReference type="AlphaFoldDB" id="F5YGP4"/>
<evidence type="ECO:0000256" key="3">
    <source>
        <dbReference type="ARBA" id="ARBA00022630"/>
    </source>
</evidence>
<evidence type="ECO:0000256" key="2">
    <source>
        <dbReference type="ARBA" id="ARBA00009321"/>
    </source>
</evidence>
<reference evidence="8" key="1">
    <citation type="submission" date="2009-12" db="EMBL/GenBank/DDBJ databases">
        <title>Complete sequence of Treponema primitia strain ZAS-2.</title>
        <authorList>
            <person name="Tetu S.G."/>
            <person name="Matson E."/>
            <person name="Ren Q."/>
            <person name="Seshadri R."/>
            <person name="Elbourne L."/>
            <person name="Hassan K.A."/>
            <person name="Durkin A."/>
            <person name="Radune D."/>
            <person name="Mohamoud Y."/>
            <person name="Shay R."/>
            <person name="Jin S."/>
            <person name="Zhang X."/>
            <person name="Lucey K."/>
            <person name="Ballor N.R."/>
            <person name="Ottesen E."/>
            <person name="Rosenthal R."/>
            <person name="Allen A."/>
            <person name="Leadbetter J.R."/>
            <person name="Paulsen I.T."/>
        </authorList>
    </citation>
    <scope>NUCLEOTIDE SEQUENCE [LARGE SCALE GENOMIC DNA]</scope>
    <source>
        <strain evidence="8">ATCC BAA-887 / DSM 12427 / ZAS-2</strain>
    </source>
</reference>
<evidence type="ECO:0000313" key="8">
    <source>
        <dbReference type="Proteomes" id="UP000009223"/>
    </source>
</evidence>
<dbReference type="NCBIfam" id="TIGR00031">
    <property type="entry name" value="UDP-GALP_mutase"/>
    <property type="match status" value="1"/>
</dbReference>
<dbReference type="InterPro" id="IPR015899">
    <property type="entry name" value="UDP-GalPyranose_mutase_C"/>
</dbReference>
<protein>
    <submittedName>
        <fullName evidence="7">UDP-galactopyranose mutase</fullName>
        <ecNumber evidence="7">5.4.99.9</ecNumber>
    </submittedName>
</protein>
<reference evidence="7 8" key="2">
    <citation type="journal article" date="2011" name="ISME J.">
        <title>RNA-seq reveals cooperative metabolic interactions between two termite-gut spirochete species in co-culture.</title>
        <authorList>
            <person name="Rosenthal A.Z."/>
            <person name="Matson E.G."/>
            <person name="Eldar A."/>
            <person name="Leadbetter J.R."/>
        </authorList>
    </citation>
    <scope>NUCLEOTIDE SEQUENCE [LARGE SCALE GENOMIC DNA]</scope>
    <source>
        <strain evidence="8">ATCC BAA-887 / DSM 12427 / ZAS-2</strain>
    </source>
</reference>
<organism evidence="7 8">
    <name type="scientific">Treponema primitia (strain ATCC BAA-887 / DSM 12427 / ZAS-2)</name>
    <dbReference type="NCBI Taxonomy" id="545694"/>
    <lineage>
        <taxon>Bacteria</taxon>
        <taxon>Pseudomonadati</taxon>
        <taxon>Spirochaetota</taxon>
        <taxon>Spirochaetia</taxon>
        <taxon>Spirochaetales</taxon>
        <taxon>Treponemataceae</taxon>
        <taxon>Treponema</taxon>
    </lineage>
</organism>
<dbReference type="KEGG" id="tpi:TREPR_2533"/>
<dbReference type="GO" id="GO:0050660">
    <property type="term" value="F:flavin adenine dinucleotide binding"/>
    <property type="evidence" value="ECO:0007669"/>
    <property type="project" value="TreeGrafter"/>
</dbReference>
<dbReference type="RefSeq" id="WP_015707678.1">
    <property type="nucleotide sequence ID" value="NC_015578.1"/>
</dbReference>
<dbReference type="EC" id="5.4.99.9" evidence="7"/>
<dbReference type="InterPro" id="IPR004379">
    <property type="entry name" value="UDP-GALP_mutase"/>
</dbReference>
<dbReference type="Proteomes" id="UP000009223">
    <property type="component" value="Chromosome"/>
</dbReference>
<keyword evidence="3" id="KW-0285">Flavoprotein</keyword>
<dbReference type="STRING" id="545694.TREPR_2533"/>
<keyword evidence="4" id="KW-0274">FAD</keyword>
<accession>F5YGP4</accession>
<comment type="similarity">
    <text evidence="2">Belongs to the UDP-galactopyranose/dTDP-fucopyranose mutase family.</text>
</comment>
<feature type="domain" description="UDP-galactopyranose mutase C-terminal" evidence="6">
    <location>
        <begin position="148"/>
        <end position="351"/>
    </location>
</feature>
<dbReference type="GO" id="GO:0005829">
    <property type="term" value="C:cytosol"/>
    <property type="evidence" value="ECO:0007669"/>
    <property type="project" value="TreeGrafter"/>
</dbReference>
<keyword evidence="8" id="KW-1185">Reference proteome</keyword>
<evidence type="ECO:0000256" key="4">
    <source>
        <dbReference type="ARBA" id="ARBA00022827"/>
    </source>
</evidence>
<dbReference type="SUPFAM" id="SSF54373">
    <property type="entry name" value="FAD-linked reductases, C-terminal domain"/>
    <property type="match status" value="1"/>
</dbReference>
<gene>
    <name evidence="7" type="primary">glf</name>
    <name evidence="7" type="ordered locus">TREPR_2533</name>
</gene>
<dbReference type="Pfam" id="PF13450">
    <property type="entry name" value="NAD_binding_8"/>
    <property type="match status" value="1"/>
</dbReference>
<dbReference type="eggNOG" id="COG0562">
    <property type="taxonomic scope" value="Bacteria"/>
</dbReference>
<comment type="cofactor">
    <cofactor evidence="1">
        <name>FAD</name>
        <dbReference type="ChEBI" id="CHEBI:57692"/>
    </cofactor>
</comment>
<dbReference type="GO" id="GO:0008767">
    <property type="term" value="F:UDP-galactopyranose mutase activity"/>
    <property type="evidence" value="ECO:0007669"/>
    <property type="project" value="UniProtKB-EC"/>
</dbReference>
<dbReference type="HOGENOM" id="CLU_042118_0_0_12"/>
<dbReference type="OrthoDB" id="9769600at2"/>
<dbReference type="Gene3D" id="3.40.50.720">
    <property type="entry name" value="NAD(P)-binding Rossmann-like Domain"/>
    <property type="match status" value="3"/>
</dbReference>
<dbReference type="PANTHER" id="PTHR21197:SF0">
    <property type="entry name" value="UDP-GALACTOPYRANOSE MUTASE"/>
    <property type="match status" value="1"/>
</dbReference>
<evidence type="ECO:0000313" key="7">
    <source>
        <dbReference type="EMBL" id="AEF86867.1"/>
    </source>
</evidence>